<evidence type="ECO:0008006" key="11">
    <source>
        <dbReference type="Google" id="ProtNLM"/>
    </source>
</evidence>
<evidence type="ECO:0000313" key="10">
    <source>
        <dbReference type="Proteomes" id="UP000821837"/>
    </source>
</evidence>
<feature type="domain" description="G-protein coupled receptors family 2 profile 2" evidence="7">
    <location>
        <begin position="1"/>
        <end position="214"/>
    </location>
</feature>
<dbReference type="Pfam" id="PF00002">
    <property type="entry name" value="7tm_2"/>
    <property type="match status" value="1"/>
</dbReference>
<feature type="transmembrane region" description="Helical" evidence="5">
    <location>
        <begin position="69"/>
        <end position="90"/>
    </location>
</feature>
<evidence type="ECO:0000256" key="2">
    <source>
        <dbReference type="ARBA" id="ARBA00022692"/>
    </source>
</evidence>
<feature type="transmembrane region" description="Helical" evidence="5">
    <location>
        <begin position="29"/>
        <end position="48"/>
    </location>
</feature>
<dbReference type="Pfam" id="PF07648">
    <property type="entry name" value="Kazal_2"/>
    <property type="match status" value="1"/>
</dbReference>
<dbReference type="InterPro" id="IPR036058">
    <property type="entry name" value="Kazal_dom_sf"/>
</dbReference>
<reference evidence="9" key="2">
    <citation type="submission" date="2021-09" db="EMBL/GenBank/DDBJ databases">
        <authorList>
            <person name="Jia N."/>
            <person name="Wang J."/>
            <person name="Shi W."/>
            <person name="Du L."/>
            <person name="Sun Y."/>
            <person name="Zhan W."/>
            <person name="Jiang J."/>
            <person name="Wang Q."/>
            <person name="Zhang B."/>
            <person name="Ji P."/>
            <person name="Sakyi L.B."/>
            <person name="Cui X."/>
            <person name="Yuan T."/>
            <person name="Jiang B."/>
            <person name="Yang W."/>
            <person name="Lam T.T.-Y."/>
            <person name="Chang Q."/>
            <person name="Ding S."/>
            <person name="Wang X."/>
            <person name="Zhu J."/>
            <person name="Ruan X."/>
            <person name="Zhao L."/>
            <person name="Wei J."/>
            <person name="Que T."/>
            <person name="Du C."/>
            <person name="Cheng J."/>
            <person name="Dai P."/>
            <person name="Han X."/>
            <person name="Huang E."/>
            <person name="Gao Y."/>
            <person name="Liu J."/>
            <person name="Shao H."/>
            <person name="Ye R."/>
            <person name="Li L."/>
            <person name="Wei W."/>
            <person name="Wang X."/>
            <person name="Wang C."/>
            <person name="Huo Q."/>
            <person name="Li W."/>
            <person name="Guo W."/>
            <person name="Chen H."/>
            <person name="Chen S."/>
            <person name="Zhou L."/>
            <person name="Zhou L."/>
            <person name="Ni X."/>
            <person name="Tian J."/>
            <person name="Zhou Y."/>
            <person name="Sheng Y."/>
            <person name="Liu T."/>
            <person name="Pan Y."/>
            <person name="Xia L."/>
            <person name="Li J."/>
            <person name="Zhao F."/>
            <person name="Cao W."/>
        </authorList>
    </citation>
    <scope>NUCLEOTIDE SEQUENCE</scope>
    <source>
        <strain evidence="9">Rsan-2018</strain>
        <tissue evidence="9">Larvae</tissue>
    </source>
</reference>
<dbReference type="PROSITE" id="PS50261">
    <property type="entry name" value="G_PROTEIN_RECEP_F2_4"/>
    <property type="match status" value="1"/>
</dbReference>
<organism evidence="9 10">
    <name type="scientific">Rhipicephalus sanguineus</name>
    <name type="common">Brown dog tick</name>
    <name type="synonym">Ixodes sanguineus</name>
    <dbReference type="NCBI Taxonomy" id="34632"/>
    <lineage>
        <taxon>Eukaryota</taxon>
        <taxon>Metazoa</taxon>
        <taxon>Ecdysozoa</taxon>
        <taxon>Arthropoda</taxon>
        <taxon>Chelicerata</taxon>
        <taxon>Arachnida</taxon>
        <taxon>Acari</taxon>
        <taxon>Parasitiformes</taxon>
        <taxon>Ixodida</taxon>
        <taxon>Ixodoidea</taxon>
        <taxon>Ixodidae</taxon>
        <taxon>Rhipicephalinae</taxon>
        <taxon>Rhipicephalus</taxon>
        <taxon>Rhipicephalus</taxon>
    </lineage>
</organism>
<dbReference type="Gene3D" id="1.20.1070.10">
    <property type="entry name" value="Rhodopsin 7-helix transmembrane proteins"/>
    <property type="match status" value="1"/>
</dbReference>
<feature type="transmembrane region" description="Helical" evidence="5">
    <location>
        <begin position="163"/>
        <end position="182"/>
    </location>
</feature>
<keyword evidence="3 5" id="KW-1133">Transmembrane helix</keyword>
<evidence type="ECO:0000256" key="5">
    <source>
        <dbReference type="SAM" id="Phobius"/>
    </source>
</evidence>
<dbReference type="VEuPathDB" id="VectorBase:RSAN_027997"/>
<dbReference type="SUPFAM" id="SSF100895">
    <property type="entry name" value="Kazal-type serine protease inhibitors"/>
    <property type="match status" value="1"/>
</dbReference>
<feature type="signal peptide" evidence="6">
    <location>
        <begin position="1"/>
        <end position="21"/>
    </location>
</feature>
<dbReference type="GO" id="GO:0004930">
    <property type="term" value="F:G protein-coupled receptor activity"/>
    <property type="evidence" value="ECO:0007669"/>
    <property type="project" value="InterPro"/>
</dbReference>
<sequence>MCLSVTLFWTHLFFLLANSLAVFEPYCAVFAPLLHFGFLSTFFWTSVLSFDIWKNVVTARLSSRKRSGLVVYGFIAWGVPALVVSVGILLDRVAPNFPLSPTYGRYSCWIGSSLNQFVFFTMPMTLLLLFDIGLYVHIVVHVRKTAKRAAAFDFKGGDSMSNMALFVKLAFIMGITWILAFINLFFAIFVLDIAVIVLVGLQGVYLFFGFKDYAYLLPKKPRKKKGVVPFRRSLGIRCIDSQLDICAAVICRPGRVCRILDNGLASCQCVQHCPSHYKPVCGTNGVTYDNHCQLHKDACVRQKHISIKHKGVCKKSKVKQSHHKYHQKPGFT</sequence>
<evidence type="ECO:0000256" key="6">
    <source>
        <dbReference type="SAM" id="SignalP"/>
    </source>
</evidence>
<dbReference type="InterPro" id="IPR000832">
    <property type="entry name" value="GPCR_2_secretin-like"/>
</dbReference>
<dbReference type="FunFam" id="3.30.60.30:FF:000024">
    <property type="entry name" value="Transmembrane agrin"/>
    <property type="match status" value="1"/>
</dbReference>
<keyword evidence="2 5" id="KW-0812">Transmembrane</keyword>
<dbReference type="EMBL" id="JABSTV010001251">
    <property type="protein sequence ID" value="KAH7952016.1"/>
    <property type="molecule type" value="Genomic_DNA"/>
</dbReference>
<dbReference type="CDD" id="cd15039">
    <property type="entry name" value="7tmB3_Methuselah-like"/>
    <property type="match status" value="1"/>
</dbReference>
<dbReference type="PANTHER" id="PTHR45902">
    <property type="entry name" value="LATROPHILIN RECEPTOR-LIKE PROTEIN A"/>
    <property type="match status" value="1"/>
</dbReference>
<proteinExistence type="predicted"/>
<dbReference type="CDD" id="cd00104">
    <property type="entry name" value="KAZAL_FS"/>
    <property type="match status" value="1"/>
</dbReference>
<feature type="transmembrane region" description="Helical" evidence="5">
    <location>
        <begin position="188"/>
        <end position="210"/>
    </location>
</feature>
<feature type="domain" description="Kazal-like" evidence="8">
    <location>
        <begin position="268"/>
        <end position="315"/>
    </location>
</feature>
<comment type="subcellular location">
    <subcellularLocation>
        <location evidence="1">Membrane</location>
        <topology evidence="1">Multi-pass membrane protein</topology>
    </subcellularLocation>
</comment>
<keyword evidence="10" id="KW-1185">Reference proteome</keyword>
<dbReference type="Proteomes" id="UP000821837">
    <property type="component" value="Chromosome 5"/>
</dbReference>
<dbReference type="Gene3D" id="3.30.60.30">
    <property type="match status" value="1"/>
</dbReference>
<protein>
    <recommendedName>
        <fullName evidence="11">G-protein coupled receptors family 2 profile 2 domain-containing protein</fullName>
    </recommendedName>
</protein>
<evidence type="ECO:0000313" key="9">
    <source>
        <dbReference type="EMBL" id="KAH7952016.1"/>
    </source>
</evidence>
<dbReference type="InterPro" id="IPR002350">
    <property type="entry name" value="Kazal_dom"/>
</dbReference>
<keyword evidence="6" id="KW-0732">Signal</keyword>
<gene>
    <name evidence="9" type="ORF">HPB52_016868</name>
</gene>
<evidence type="ECO:0000256" key="1">
    <source>
        <dbReference type="ARBA" id="ARBA00004141"/>
    </source>
</evidence>
<dbReference type="InterPro" id="IPR053231">
    <property type="entry name" value="GPCR_LN-TM7"/>
</dbReference>
<dbReference type="GO" id="GO:0007166">
    <property type="term" value="P:cell surface receptor signaling pathway"/>
    <property type="evidence" value="ECO:0007669"/>
    <property type="project" value="InterPro"/>
</dbReference>
<evidence type="ECO:0000259" key="8">
    <source>
        <dbReference type="PROSITE" id="PS51465"/>
    </source>
</evidence>
<dbReference type="GO" id="GO:0016020">
    <property type="term" value="C:membrane"/>
    <property type="evidence" value="ECO:0007669"/>
    <property type="project" value="UniProtKB-SubCell"/>
</dbReference>
<reference evidence="9" key="1">
    <citation type="journal article" date="2020" name="Cell">
        <title>Large-Scale Comparative Analyses of Tick Genomes Elucidate Their Genetic Diversity and Vector Capacities.</title>
        <authorList>
            <consortium name="Tick Genome and Microbiome Consortium (TIGMIC)"/>
            <person name="Jia N."/>
            <person name="Wang J."/>
            <person name="Shi W."/>
            <person name="Du L."/>
            <person name="Sun Y."/>
            <person name="Zhan W."/>
            <person name="Jiang J.F."/>
            <person name="Wang Q."/>
            <person name="Zhang B."/>
            <person name="Ji P."/>
            <person name="Bell-Sakyi L."/>
            <person name="Cui X.M."/>
            <person name="Yuan T.T."/>
            <person name="Jiang B.G."/>
            <person name="Yang W.F."/>
            <person name="Lam T.T."/>
            <person name="Chang Q.C."/>
            <person name="Ding S.J."/>
            <person name="Wang X.J."/>
            <person name="Zhu J.G."/>
            <person name="Ruan X.D."/>
            <person name="Zhao L."/>
            <person name="Wei J.T."/>
            <person name="Ye R.Z."/>
            <person name="Que T.C."/>
            <person name="Du C.H."/>
            <person name="Zhou Y.H."/>
            <person name="Cheng J.X."/>
            <person name="Dai P.F."/>
            <person name="Guo W.B."/>
            <person name="Han X.H."/>
            <person name="Huang E.J."/>
            <person name="Li L.F."/>
            <person name="Wei W."/>
            <person name="Gao Y.C."/>
            <person name="Liu J.Z."/>
            <person name="Shao H.Z."/>
            <person name="Wang X."/>
            <person name="Wang C.C."/>
            <person name="Yang T.C."/>
            <person name="Huo Q.B."/>
            <person name="Li W."/>
            <person name="Chen H.Y."/>
            <person name="Chen S.E."/>
            <person name="Zhou L.G."/>
            <person name="Ni X.B."/>
            <person name="Tian J.H."/>
            <person name="Sheng Y."/>
            <person name="Liu T."/>
            <person name="Pan Y.S."/>
            <person name="Xia L.Y."/>
            <person name="Li J."/>
            <person name="Zhao F."/>
            <person name="Cao W.C."/>
        </authorList>
    </citation>
    <scope>NUCLEOTIDE SEQUENCE</scope>
    <source>
        <strain evidence="9">Rsan-2018</strain>
    </source>
</reference>
<evidence type="ECO:0000256" key="3">
    <source>
        <dbReference type="ARBA" id="ARBA00022989"/>
    </source>
</evidence>
<dbReference type="SMART" id="SM00280">
    <property type="entry name" value="KAZAL"/>
    <property type="match status" value="1"/>
</dbReference>
<dbReference type="PROSITE" id="PS51465">
    <property type="entry name" value="KAZAL_2"/>
    <property type="match status" value="1"/>
</dbReference>
<accession>A0A9D4PRR2</accession>
<name>A0A9D4PRR2_RHISA</name>
<comment type="caution">
    <text evidence="9">The sequence shown here is derived from an EMBL/GenBank/DDBJ whole genome shotgun (WGS) entry which is preliminary data.</text>
</comment>
<feature type="chain" id="PRO_5038975193" description="G-protein coupled receptors family 2 profile 2 domain-containing protein" evidence="6">
    <location>
        <begin position="22"/>
        <end position="332"/>
    </location>
</feature>
<evidence type="ECO:0000256" key="4">
    <source>
        <dbReference type="ARBA" id="ARBA00023136"/>
    </source>
</evidence>
<dbReference type="AlphaFoldDB" id="A0A9D4PRR2"/>
<keyword evidence="4 5" id="KW-0472">Membrane</keyword>
<dbReference type="InterPro" id="IPR017981">
    <property type="entry name" value="GPCR_2-like_7TM"/>
</dbReference>
<evidence type="ECO:0000259" key="7">
    <source>
        <dbReference type="PROSITE" id="PS50261"/>
    </source>
</evidence>
<dbReference type="PANTHER" id="PTHR45902:SF1">
    <property type="entry name" value="LATROPHILIN RECEPTOR-LIKE PROTEIN A"/>
    <property type="match status" value="1"/>
</dbReference>
<dbReference type="VEuPathDB" id="VectorBase:RSAN_031316"/>
<feature type="transmembrane region" description="Helical" evidence="5">
    <location>
        <begin position="117"/>
        <end position="142"/>
    </location>
</feature>